<comment type="caution">
    <text evidence="2">The sequence shown here is derived from an EMBL/GenBank/DDBJ whole genome shotgun (WGS) entry which is preliminary data.</text>
</comment>
<organism evidence="2 3">
    <name type="scientific">Prunus dulcis</name>
    <name type="common">Almond</name>
    <name type="synonym">Amygdalus dulcis</name>
    <dbReference type="NCBI Taxonomy" id="3755"/>
    <lineage>
        <taxon>Eukaryota</taxon>
        <taxon>Viridiplantae</taxon>
        <taxon>Streptophyta</taxon>
        <taxon>Embryophyta</taxon>
        <taxon>Tracheophyta</taxon>
        <taxon>Spermatophyta</taxon>
        <taxon>Magnoliopsida</taxon>
        <taxon>eudicotyledons</taxon>
        <taxon>Gunneridae</taxon>
        <taxon>Pentapetalae</taxon>
        <taxon>rosids</taxon>
        <taxon>fabids</taxon>
        <taxon>Rosales</taxon>
        <taxon>Rosaceae</taxon>
        <taxon>Amygdaloideae</taxon>
        <taxon>Amygdaleae</taxon>
        <taxon>Prunus</taxon>
    </lineage>
</organism>
<evidence type="ECO:0000313" key="2">
    <source>
        <dbReference type="EMBL" id="KAI5325887.1"/>
    </source>
</evidence>
<dbReference type="AlphaFoldDB" id="A0AAD4VKI8"/>
<evidence type="ECO:0000256" key="1">
    <source>
        <dbReference type="SAM" id="MobiDB-lite"/>
    </source>
</evidence>
<accession>A0AAD4VKI8</accession>
<gene>
    <name evidence="2" type="ORF">L3X38_034961</name>
</gene>
<dbReference type="Proteomes" id="UP001054821">
    <property type="component" value="Chromosome 6"/>
</dbReference>
<reference evidence="2 3" key="1">
    <citation type="journal article" date="2022" name="G3 (Bethesda)">
        <title>Whole-genome sequence and methylome profiling of the almond [Prunus dulcis (Mill.) D.A. Webb] cultivar 'Nonpareil'.</title>
        <authorList>
            <person name="D'Amico-Willman K.M."/>
            <person name="Ouma W.Z."/>
            <person name="Meulia T."/>
            <person name="Sideli G.M."/>
            <person name="Gradziel T.M."/>
            <person name="Fresnedo-Ramirez J."/>
        </authorList>
    </citation>
    <scope>NUCLEOTIDE SEQUENCE [LARGE SCALE GENOMIC DNA]</scope>
    <source>
        <strain evidence="2">Clone GOH B32 T37-40</strain>
    </source>
</reference>
<dbReference type="EMBL" id="JAJFAZ020000006">
    <property type="protein sequence ID" value="KAI5325887.1"/>
    <property type="molecule type" value="Genomic_DNA"/>
</dbReference>
<name>A0AAD4VKI8_PRUDU</name>
<sequence length="241" mass="26150">MQKTSFPPQVCSTISLPVNSCFSSSSSFSNHLSPNSHSPFAAILNRSLAISTGSVTRLSPFFLAVLAKEPLFEVSLVTDSGISTPLRTRDPNAIAAPACPLSDALCKHHNAEAISFFTHSPVRYTAPRRAAILGLLTLVSNPRRCYGDGSAPTDADFDPEPNPESGSSFDDPDPYYDDDDPDSEDDLDPYFDDDPNPEFVSDSDPDPDFYSDSGPDSGSDFDPNSYSTCILCIFRCTDYDF</sequence>
<proteinExistence type="predicted"/>
<feature type="region of interest" description="Disordered" evidence="1">
    <location>
        <begin position="149"/>
        <end position="226"/>
    </location>
</feature>
<feature type="compositionally biased region" description="Acidic residues" evidence="1">
    <location>
        <begin position="170"/>
        <end position="209"/>
    </location>
</feature>
<evidence type="ECO:0000313" key="3">
    <source>
        <dbReference type="Proteomes" id="UP001054821"/>
    </source>
</evidence>
<protein>
    <submittedName>
        <fullName evidence="2">Uncharacterized protein</fullName>
    </submittedName>
</protein>
<keyword evidence="3" id="KW-1185">Reference proteome</keyword>
<feature type="compositionally biased region" description="Low complexity" evidence="1">
    <location>
        <begin position="210"/>
        <end position="223"/>
    </location>
</feature>